<name>E9HW69_DAPPU</name>
<evidence type="ECO:0000313" key="1">
    <source>
        <dbReference type="EMBL" id="EFX64008.1"/>
    </source>
</evidence>
<dbReference type="OrthoDB" id="6402319at2759"/>
<dbReference type="PhylomeDB" id="E9HW69"/>
<sequence>MTNKSVKTTKKKATAVLEKLKNEVIYNEILNVMKDDLSVYEQQPLPNDLHYGTAMVETMKSFMVADFYDLPVGLKCSNCLASCSITRNLNGKKVCLSCARGSLHKNAKKTNSDSLFVLPPRTAKPINYILTVQRQSQSTKIPAEALQLLQDFIKTTDTLPNSVGHVKVVMPPIGSVGNGLASYRDLKQSLSDKNGTQYSPLSDIIYIVNSVIRNKKDKNLPWISEIKLNCFARTFVYGLDTGRNCTKTLEQFLTAEEIIGIQKKMAIIQLEDKEPVEDDVED</sequence>
<dbReference type="KEGG" id="dpx:DAPPUDRAFT_118619"/>
<dbReference type="Proteomes" id="UP000000305">
    <property type="component" value="Unassembled WGS sequence"/>
</dbReference>
<dbReference type="EMBL" id="GL732898">
    <property type="protein sequence ID" value="EFX64008.1"/>
    <property type="molecule type" value="Genomic_DNA"/>
</dbReference>
<accession>E9HW69</accession>
<proteinExistence type="predicted"/>
<dbReference type="HOGENOM" id="CLU_987853_0_0_1"/>
<organism evidence="1 2">
    <name type="scientific">Daphnia pulex</name>
    <name type="common">Water flea</name>
    <dbReference type="NCBI Taxonomy" id="6669"/>
    <lineage>
        <taxon>Eukaryota</taxon>
        <taxon>Metazoa</taxon>
        <taxon>Ecdysozoa</taxon>
        <taxon>Arthropoda</taxon>
        <taxon>Crustacea</taxon>
        <taxon>Branchiopoda</taxon>
        <taxon>Diplostraca</taxon>
        <taxon>Cladocera</taxon>
        <taxon>Anomopoda</taxon>
        <taxon>Daphniidae</taxon>
        <taxon>Daphnia</taxon>
    </lineage>
</organism>
<dbReference type="AlphaFoldDB" id="E9HW69"/>
<keyword evidence="2" id="KW-1185">Reference proteome</keyword>
<dbReference type="InParanoid" id="E9HW69"/>
<protein>
    <submittedName>
        <fullName evidence="1">Uncharacterized protein</fullName>
    </submittedName>
</protein>
<reference evidence="1 2" key="1">
    <citation type="journal article" date="2011" name="Science">
        <title>The ecoresponsive genome of Daphnia pulex.</title>
        <authorList>
            <person name="Colbourne J.K."/>
            <person name="Pfrender M.E."/>
            <person name="Gilbert D."/>
            <person name="Thomas W.K."/>
            <person name="Tucker A."/>
            <person name="Oakley T.H."/>
            <person name="Tokishita S."/>
            <person name="Aerts A."/>
            <person name="Arnold G.J."/>
            <person name="Basu M.K."/>
            <person name="Bauer D.J."/>
            <person name="Caceres C.E."/>
            <person name="Carmel L."/>
            <person name="Casola C."/>
            <person name="Choi J.H."/>
            <person name="Detter J.C."/>
            <person name="Dong Q."/>
            <person name="Dusheyko S."/>
            <person name="Eads B.D."/>
            <person name="Frohlich T."/>
            <person name="Geiler-Samerotte K.A."/>
            <person name="Gerlach D."/>
            <person name="Hatcher P."/>
            <person name="Jogdeo S."/>
            <person name="Krijgsveld J."/>
            <person name="Kriventseva E.V."/>
            <person name="Kultz D."/>
            <person name="Laforsch C."/>
            <person name="Lindquist E."/>
            <person name="Lopez J."/>
            <person name="Manak J.R."/>
            <person name="Muller J."/>
            <person name="Pangilinan J."/>
            <person name="Patwardhan R.P."/>
            <person name="Pitluck S."/>
            <person name="Pritham E.J."/>
            <person name="Rechtsteiner A."/>
            <person name="Rho M."/>
            <person name="Rogozin I.B."/>
            <person name="Sakarya O."/>
            <person name="Salamov A."/>
            <person name="Schaack S."/>
            <person name="Shapiro H."/>
            <person name="Shiga Y."/>
            <person name="Skalitzky C."/>
            <person name="Smith Z."/>
            <person name="Souvorov A."/>
            <person name="Sung W."/>
            <person name="Tang Z."/>
            <person name="Tsuchiya D."/>
            <person name="Tu H."/>
            <person name="Vos H."/>
            <person name="Wang M."/>
            <person name="Wolf Y.I."/>
            <person name="Yamagata H."/>
            <person name="Yamada T."/>
            <person name="Ye Y."/>
            <person name="Shaw J.R."/>
            <person name="Andrews J."/>
            <person name="Crease T.J."/>
            <person name="Tang H."/>
            <person name="Lucas S.M."/>
            <person name="Robertson H.M."/>
            <person name="Bork P."/>
            <person name="Koonin E.V."/>
            <person name="Zdobnov E.M."/>
            <person name="Grigoriev I.V."/>
            <person name="Lynch M."/>
            <person name="Boore J.L."/>
        </authorList>
    </citation>
    <scope>NUCLEOTIDE SEQUENCE [LARGE SCALE GENOMIC DNA]</scope>
</reference>
<gene>
    <name evidence="1" type="ORF">DAPPUDRAFT_118619</name>
</gene>
<evidence type="ECO:0000313" key="2">
    <source>
        <dbReference type="Proteomes" id="UP000000305"/>
    </source>
</evidence>